<evidence type="ECO:0000313" key="3">
    <source>
        <dbReference type="Proteomes" id="UP000076722"/>
    </source>
</evidence>
<feature type="region of interest" description="Disordered" evidence="1">
    <location>
        <begin position="160"/>
        <end position="214"/>
    </location>
</feature>
<evidence type="ECO:0000313" key="2">
    <source>
        <dbReference type="EMBL" id="KZS97323.1"/>
    </source>
</evidence>
<keyword evidence="3" id="KW-1185">Reference proteome</keyword>
<dbReference type="EMBL" id="KV419397">
    <property type="protein sequence ID" value="KZS97323.1"/>
    <property type="molecule type" value="Genomic_DNA"/>
</dbReference>
<protein>
    <submittedName>
        <fullName evidence="2">Uncharacterized protein</fullName>
    </submittedName>
</protein>
<organism evidence="2 3">
    <name type="scientific">Sistotremastrum niveocremeum HHB9708</name>
    <dbReference type="NCBI Taxonomy" id="1314777"/>
    <lineage>
        <taxon>Eukaryota</taxon>
        <taxon>Fungi</taxon>
        <taxon>Dikarya</taxon>
        <taxon>Basidiomycota</taxon>
        <taxon>Agaricomycotina</taxon>
        <taxon>Agaricomycetes</taxon>
        <taxon>Sistotremastrales</taxon>
        <taxon>Sistotremastraceae</taxon>
        <taxon>Sertulicium</taxon>
        <taxon>Sertulicium niveocremeum</taxon>
    </lineage>
</organism>
<evidence type="ECO:0000256" key="1">
    <source>
        <dbReference type="SAM" id="MobiDB-lite"/>
    </source>
</evidence>
<feature type="compositionally biased region" description="Basic and acidic residues" evidence="1">
    <location>
        <begin position="167"/>
        <end position="176"/>
    </location>
</feature>
<accession>A0A164YX48</accession>
<sequence>MSDEENGAGTYSPPHSLQVNWATRPELARRLTEFLGRDPQAQRWAYYLGSSAPSTSYGREKQVLSNLTAHIFKKDAEFKSLYRRDPKGFTKRVHNFLKRAKANYDASAKSFGHAAAPDVKLEPGSPEARKLEAARNKYSWWDELNKMWFRFFIVTQRKNQPKAGSSRRREAERVSEDSLTSDSENEGESTKERLKRPDAAQHNRARKRSPSVEIIENPHAKKYVKLSTSKAKISSLPVNPLELFQLQDASPADYKAIQENHAIIQRNHIRILELEEKLNRDR</sequence>
<feature type="compositionally biased region" description="Basic and acidic residues" evidence="1">
    <location>
        <begin position="188"/>
        <end position="201"/>
    </location>
</feature>
<gene>
    <name evidence="2" type="ORF">SISNIDRAFT_482238</name>
</gene>
<proteinExistence type="predicted"/>
<dbReference type="Proteomes" id="UP000076722">
    <property type="component" value="Unassembled WGS sequence"/>
</dbReference>
<dbReference type="AlphaFoldDB" id="A0A164YX48"/>
<reference evidence="2 3" key="1">
    <citation type="journal article" date="2016" name="Mol. Biol. Evol.">
        <title>Comparative Genomics of Early-Diverging Mushroom-Forming Fungi Provides Insights into the Origins of Lignocellulose Decay Capabilities.</title>
        <authorList>
            <person name="Nagy L.G."/>
            <person name="Riley R."/>
            <person name="Tritt A."/>
            <person name="Adam C."/>
            <person name="Daum C."/>
            <person name="Floudas D."/>
            <person name="Sun H."/>
            <person name="Yadav J.S."/>
            <person name="Pangilinan J."/>
            <person name="Larsson K.H."/>
            <person name="Matsuura K."/>
            <person name="Barry K."/>
            <person name="Labutti K."/>
            <person name="Kuo R."/>
            <person name="Ohm R.A."/>
            <person name="Bhattacharya S.S."/>
            <person name="Shirouzu T."/>
            <person name="Yoshinaga Y."/>
            <person name="Martin F.M."/>
            <person name="Grigoriev I.V."/>
            <person name="Hibbett D.S."/>
        </authorList>
    </citation>
    <scope>NUCLEOTIDE SEQUENCE [LARGE SCALE GENOMIC DNA]</scope>
    <source>
        <strain evidence="2 3">HHB9708</strain>
    </source>
</reference>
<name>A0A164YX48_9AGAM</name>